<sequence>MEIHVALSSDENYVPFLATAVISVIENNSDLVNLTFHIISVGITHSSQIKIQEMINSHNAKCVIYDFNKSKEFVAEFLFEIPEINKYARLYLSKLLPEAVEKVIYLDCDALVLGSFKELWEVKLDDYFFAGVVDIITVNHKTSIDIPLDCQYFNSGMLLMNLRKFRDENSIIKVENFVKTYIKREVKYGNDQAVINALFYKDFYPLHPKYNCITPFYLMKSEELVKLYGLKEYYSNEELQEAIENPIFVHLTPSFITRPWVKGSKHPLTNKYLMYLEKTPWKDFKLMKDKRKMKIKVVAYLFRVLPFNIFYSTLKILK</sequence>
<keyword evidence="3" id="KW-0479">Metal-binding</keyword>
<proteinExistence type="predicted"/>
<evidence type="ECO:0000313" key="4">
    <source>
        <dbReference type="EMBL" id="TDY63662.1"/>
    </source>
</evidence>
<dbReference type="Proteomes" id="UP000294824">
    <property type="component" value="Unassembled WGS sequence"/>
</dbReference>
<dbReference type="InterPro" id="IPR029044">
    <property type="entry name" value="Nucleotide-diphossugar_trans"/>
</dbReference>
<dbReference type="EMBL" id="SORL01000007">
    <property type="protein sequence ID" value="TDY63662.1"/>
    <property type="molecule type" value="Genomic_DNA"/>
</dbReference>
<dbReference type="Pfam" id="PF01501">
    <property type="entry name" value="Glyco_transf_8"/>
    <property type="match status" value="1"/>
</dbReference>
<dbReference type="PANTHER" id="PTHR13778:SF47">
    <property type="entry name" value="LIPOPOLYSACCHARIDE 1,3-GALACTOSYLTRANSFERASE"/>
    <property type="match status" value="1"/>
</dbReference>
<dbReference type="GO" id="GO:0016757">
    <property type="term" value="F:glycosyltransferase activity"/>
    <property type="evidence" value="ECO:0007669"/>
    <property type="project" value="UniProtKB-KW"/>
</dbReference>
<protein>
    <submittedName>
        <fullName evidence="4">Lipopolysaccharide biosynthesis glycosyltransferase</fullName>
    </submittedName>
</protein>
<dbReference type="GO" id="GO:0046872">
    <property type="term" value="F:metal ion binding"/>
    <property type="evidence" value="ECO:0007669"/>
    <property type="project" value="UniProtKB-KW"/>
</dbReference>
<evidence type="ECO:0000256" key="1">
    <source>
        <dbReference type="ARBA" id="ARBA00022676"/>
    </source>
</evidence>
<reference evidence="4 5" key="1">
    <citation type="submission" date="2019-03" db="EMBL/GenBank/DDBJ databases">
        <title>Genomic Encyclopedia of Type Strains, Phase III (KMG-III): the genomes of soil and plant-associated and newly described type strains.</title>
        <authorList>
            <person name="Whitman W."/>
        </authorList>
    </citation>
    <scope>NUCLEOTIDE SEQUENCE [LARGE SCALE GENOMIC DNA]</scope>
    <source>
        <strain evidence="4 5">CECT 8301</strain>
    </source>
</reference>
<dbReference type="CDD" id="cd04194">
    <property type="entry name" value="GT8_A4GalT_like"/>
    <property type="match status" value="1"/>
</dbReference>
<accession>A0A4R8MH35</accession>
<evidence type="ECO:0000313" key="5">
    <source>
        <dbReference type="Proteomes" id="UP000294824"/>
    </source>
</evidence>
<organism evidence="4 5">
    <name type="scientific">Algibacter lectus</name>
    <dbReference type="NCBI Taxonomy" id="221126"/>
    <lineage>
        <taxon>Bacteria</taxon>
        <taxon>Pseudomonadati</taxon>
        <taxon>Bacteroidota</taxon>
        <taxon>Flavobacteriia</taxon>
        <taxon>Flavobacteriales</taxon>
        <taxon>Flavobacteriaceae</taxon>
        <taxon>Algibacter</taxon>
    </lineage>
</organism>
<dbReference type="AlphaFoldDB" id="A0A4R8MH35"/>
<evidence type="ECO:0000256" key="2">
    <source>
        <dbReference type="ARBA" id="ARBA00022679"/>
    </source>
</evidence>
<dbReference type="SUPFAM" id="SSF53448">
    <property type="entry name" value="Nucleotide-diphospho-sugar transferases"/>
    <property type="match status" value="1"/>
</dbReference>
<keyword evidence="2 4" id="KW-0808">Transferase</keyword>
<comment type="caution">
    <text evidence="4">The sequence shown here is derived from an EMBL/GenBank/DDBJ whole genome shotgun (WGS) entry which is preliminary data.</text>
</comment>
<dbReference type="InterPro" id="IPR050748">
    <property type="entry name" value="Glycosyltrans_8_dom-fam"/>
</dbReference>
<keyword evidence="1" id="KW-0328">Glycosyltransferase</keyword>
<gene>
    <name evidence="4" type="ORF">DFQ06_0551</name>
</gene>
<dbReference type="InterPro" id="IPR002495">
    <property type="entry name" value="Glyco_trans_8"/>
</dbReference>
<dbReference type="Gene3D" id="3.90.550.10">
    <property type="entry name" value="Spore Coat Polysaccharide Biosynthesis Protein SpsA, Chain A"/>
    <property type="match status" value="1"/>
</dbReference>
<keyword evidence="5" id="KW-1185">Reference proteome</keyword>
<dbReference type="PANTHER" id="PTHR13778">
    <property type="entry name" value="GLYCOSYLTRANSFERASE 8 DOMAIN-CONTAINING PROTEIN"/>
    <property type="match status" value="1"/>
</dbReference>
<name>A0A4R8MH35_9FLAO</name>
<evidence type="ECO:0000256" key="3">
    <source>
        <dbReference type="ARBA" id="ARBA00022723"/>
    </source>
</evidence>
<dbReference type="RefSeq" id="WP_133965844.1">
    <property type="nucleotide sequence ID" value="NZ_SORL01000007.1"/>
</dbReference>